<evidence type="ECO:0000313" key="8">
    <source>
        <dbReference type="Proteomes" id="UP001054889"/>
    </source>
</evidence>
<feature type="compositionally biased region" description="Low complexity" evidence="5">
    <location>
        <begin position="19"/>
        <end position="28"/>
    </location>
</feature>
<dbReference type="InterPro" id="IPR032675">
    <property type="entry name" value="LRR_dom_sf"/>
</dbReference>
<dbReference type="Gene3D" id="3.80.10.10">
    <property type="entry name" value="Ribonuclease Inhibitor"/>
    <property type="match status" value="1"/>
</dbReference>
<evidence type="ECO:0000256" key="4">
    <source>
        <dbReference type="PROSITE-ProRule" id="PRU00175"/>
    </source>
</evidence>
<dbReference type="SUPFAM" id="SSF52047">
    <property type="entry name" value="RNI-like"/>
    <property type="match status" value="1"/>
</dbReference>
<keyword evidence="3" id="KW-0862">Zinc</keyword>
<gene>
    <name evidence="7" type="primary">gb00651</name>
    <name evidence="7" type="ORF">PR202_gb00651</name>
</gene>
<organism evidence="7 8">
    <name type="scientific">Eleusine coracana subsp. coracana</name>
    <dbReference type="NCBI Taxonomy" id="191504"/>
    <lineage>
        <taxon>Eukaryota</taxon>
        <taxon>Viridiplantae</taxon>
        <taxon>Streptophyta</taxon>
        <taxon>Embryophyta</taxon>
        <taxon>Tracheophyta</taxon>
        <taxon>Spermatophyta</taxon>
        <taxon>Magnoliopsida</taxon>
        <taxon>Liliopsida</taxon>
        <taxon>Poales</taxon>
        <taxon>Poaceae</taxon>
        <taxon>PACMAD clade</taxon>
        <taxon>Chloridoideae</taxon>
        <taxon>Cynodonteae</taxon>
        <taxon>Eleusininae</taxon>
        <taxon>Eleusine</taxon>
    </lineage>
</organism>
<dbReference type="Proteomes" id="UP001054889">
    <property type="component" value="Unassembled WGS sequence"/>
</dbReference>
<dbReference type="GO" id="GO:0061630">
    <property type="term" value="F:ubiquitin protein ligase activity"/>
    <property type="evidence" value="ECO:0007669"/>
    <property type="project" value="TreeGrafter"/>
</dbReference>
<dbReference type="InterPro" id="IPR001841">
    <property type="entry name" value="Znf_RING"/>
</dbReference>
<keyword evidence="2 4" id="KW-0863">Zinc-finger</keyword>
<feature type="domain" description="RING-type" evidence="6">
    <location>
        <begin position="451"/>
        <end position="476"/>
    </location>
</feature>
<dbReference type="PANTHER" id="PTHR45931:SF23">
    <property type="entry name" value="OS12G0134500 PROTEIN"/>
    <property type="match status" value="1"/>
</dbReference>
<evidence type="ECO:0000256" key="1">
    <source>
        <dbReference type="ARBA" id="ARBA00022723"/>
    </source>
</evidence>
<dbReference type="AlphaFoldDB" id="A0AAV5DTX3"/>
<keyword evidence="1" id="KW-0479">Metal-binding</keyword>
<evidence type="ECO:0000256" key="3">
    <source>
        <dbReference type="ARBA" id="ARBA00022833"/>
    </source>
</evidence>
<dbReference type="GO" id="GO:0008270">
    <property type="term" value="F:zinc ion binding"/>
    <property type="evidence" value="ECO:0007669"/>
    <property type="project" value="UniProtKB-KW"/>
</dbReference>
<dbReference type="EMBL" id="BQKI01000071">
    <property type="protein sequence ID" value="GJN13895.1"/>
    <property type="molecule type" value="Genomic_DNA"/>
</dbReference>
<evidence type="ECO:0000313" key="7">
    <source>
        <dbReference type="EMBL" id="GJN13895.1"/>
    </source>
</evidence>
<dbReference type="Pfam" id="PF13639">
    <property type="entry name" value="zf-RING_2"/>
    <property type="match status" value="1"/>
</dbReference>
<keyword evidence="8" id="KW-1185">Reference proteome</keyword>
<dbReference type="InterPro" id="IPR051834">
    <property type="entry name" value="RING_finger_E3_ligase"/>
</dbReference>
<dbReference type="GO" id="GO:0005634">
    <property type="term" value="C:nucleus"/>
    <property type="evidence" value="ECO:0007669"/>
    <property type="project" value="TreeGrafter"/>
</dbReference>
<dbReference type="Gene3D" id="3.30.40.10">
    <property type="entry name" value="Zinc/RING finger domain, C3HC4 (zinc finger)"/>
    <property type="match status" value="1"/>
</dbReference>
<dbReference type="SUPFAM" id="SSF57850">
    <property type="entry name" value="RING/U-box"/>
    <property type="match status" value="1"/>
</dbReference>
<accession>A0AAV5DTX3</accession>
<proteinExistence type="predicted"/>
<reference evidence="7" key="1">
    <citation type="journal article" date="2018" name="DNA Res.">
        <title>Multiple hybrid de novo genome assembly of finger millet, an orphan allotetraploid crop.</title>
        <authorList>
            <person name="Hatakeyama M."/>
            <person name="Aluri S."/>
            <person name="Balachadran M.T."/>
            <person name="Sivarajan S.R."/>
            <person name="Patrignani A."/>
            <person name="Gruter S."/>
            <person name="Poveda L."/>
            <person name="Shimizu-Inatsugi R."/>
            <person name="Baeten J."/>
            <person name="Francoijs K.J."/>
            <person name="Nataraja K.N."/>
            <person name="Reddy Y.A.N."/>
            <person name="Phadnis S."/>
            <person name="Ravikumar R.L."/>
            <person name="Schlapbach R."/>
            <person name="Sreeman S.M."/>
            <person name="Shimizu K.K."/>
        </authorList>
    </citation>
    <scope>NUCLEOTIDE SEQUENCE</scope>
</reference>
<feature type="compositionally biased region" description="Low complexity" evidence="5">
    <location>
        <begin position="79"/>
        <end position="91"/>
    </location>
</feature>
<reference evidence="7" key="2">
    <citation type="submission" date="2021-12" db="EMBL/GenBank/DDBJ databases">
        <title>Resequencing data analysis of finger millet.</title>
        <authorList>
            <person name="Hatakeyama M."/>
            <person name="Aluri S."/>
            <person name="Balachadran M.T."/>
            <person name="Sivarajan S.R."/>
            <person name="Poveda L."/>
            <person name="Shimizu-Inatsugi R."/>
            <person name="Schlapbach R."/>
            <person name="Sreeman S.M."/>
            <person name="Shimizu K.K."/>
        </authorList>
    </citation>
    <scope>NUCLEOTIDE SEQUENCE</scope>
</reference>
<dbReference type="PANTHER" id="PTHR45931">
    <property type="entry name" value="SI:CH211-59O9.10"/>
    <property type="match status" value="1"/>
</dbReference>
<evidence type="ECO:0000259" key="6">
    <source>
        <dbReference type="PROSITE" id="PS50089"/>
    </source>
</evidence>
<evidence type="ECO:0000256" key="5">
    <source>
        <dbReference type="SAM" id="MobiDB-lite"/>
    </source>
</evidence>
<feature type="region of interest" description="Disordered" evidence="5">
    <location>
        <begin position="1"/>
        <end position="55"/>
    </location>
</feature>
<name>A0AAV5DTX3_ELECO</name>
<dbReference type="InterPro" id="IPR055411">
    <property type="entry name" value="LRR_FXL15/At3g58940/PEG3-like"/>
</dbReference>
<dbReference type="InterPro" id="IPR013083">
    <property type="entry name" value="Znf_RING/FYVE/PHD"/>
</dbReference>
<sequence>MLRTVVRLLPPPPDSTLLAEGDACPDAGGAAGKGAGEAGGGLGGPHGGGAGEGGGLDGGGAGKGGGLHGCAGDKGGGTEADAAAEAMEGGATAEGGGLAGQEPQDQPSPRAGRTIQMFITNPSTSIFMATLYRHSGKKCGKSPPLVFHDKELLDASRFIHDEEGVALRKDRGSDFTHEITSVLNNHPGPVSNFRVDSSVWSGGSGQLGIWMSMLSRKGIQEVVIINSALPTDVSFPITALESTELRSLSLGFLSISDLAIGAFEYSSLTELRLFGCTYDGQALSAVISECSSLRELVIGFSVHDVSIISQSLVSIKMFNSNATSFTIDYAPKLQILSTGVSPRNRGQPVLIDINSSHALKEIYCWMLPHHSITIRSVPVEGLICLPNVQKLRLGLAMADPHQRSGLLSSPQSRGSRDGALLRSPWWPDVRSQQAAAAGHQDFDELDKLRAMPCAHAFHEDCIFRWLRRNATCPLCRHPLSSEAQETA</sequence>
<comment type="caution">
    <text evidence="7">The sequence shown here is derived from an EMBL/GenBank/DDBJ whole genome shotgun (WGS) entry which is preliminary data.</text>
</comment>
<evidence type="ECO:0000256" key="2">
    <source>
        <dbReference type="ARBA" id="ARBA00022771"/>
    </source>
</evidence>
<protein>
    <recommendedName>
        <fullName evidence="6">RING-type domain-containing protein</fullName>
    </recommendedName>
</protein>
<dbReference type="Pfam" id="PF24758">
    <property type="entry name" value="LRR_At5g56370"/>
    <property type="match status" value="1"/>
</dbReference>
<feature type="region of interest" description="Disordered" evidence="5">
    <location>
        <begin position="79"/>
        <end position="111"/>
    </location>
</feature>
<feature type="compositionally biased region" description="Gly residues" evidence="5">
    <location>
        <begin position="29"/>
        <end position="55"/>
    </location>
</feature>
<dbReference type="GO" id="GO:0006511">
    <property type="term" value="P:ubiquitin-dependent protein catabolic process"/>
    <property type="evidence" value="ECO:0007669"/>
    <property type="project" value="TreeGrafter"/>
</dbReference>
<dbReference type="PROSITE" id="PS50089">
    <property type="entry name" value="ZF_RING_2"/>
    <property type="match status" value="1"/>
</dbReference>